<dbReference type="GO" id="GO:0006811">
    <property type="term" value="P:monoatomic ion transport"/>
    <property type="evidence" value="ECO:0007669"/>
    <property type="project" value="UniProtKB-KW"/>
</dbReference>
<dbReference type="PANTHER" id="PTHR43298:SF4">
    <property type="entry name" value="DRUG_SODIUM ANTIPORTER"/>
    <property type="match status" value="1"/>
</dbReference>
<evidence type="ECO:0000256" key="8">
    <source>
        <dbReference type="ARBA" id="ARBA00023136"/>
    </source>
</evidence>
<dbReference type="GO" id="GO:0042910">
    <property type="term" value="F:xenobiotic transmembrane transporter activity"/>
    <property type="evidence" value="ECO:0007669"/>
    <property type="project" value="InterPro"/>
</dbReference>
<comment type="subcellular location">
    <subcellularLocation>
        <location evidence="1">Cell membrane</location>
        <topology evidence="1">Multi-pass membrane protein</topology>
    </subcellularLocation>
</comment>
<feature type="transmembrane region" description="Helical" evidence="10">
    <location>
        <begin position="349"/>
        <end position="371"/>
    </location>
</feature>
<dbReference type="OrthoDB" id="9776324at2"/>
<keyword evidence="12" id="KW-1185">Reference proteome</keyword>
<dbReference type="InterPro" id="IPR050222">
    <property type="entry name" value="MATE_MdtK"/>
</dbReference>
<keyword evidence="8 10" id="KW-0472">Membrane</keyword>
<feature type="transmembrane region" description="Helical" evidence="10">
    <location>
        <begin position="445"/>
        <end position="464"/>
    </location>
</feature>
<dbReference type="GO" id="GO:0015297">
    <property type="term" value="F:antiporter activity"/>
    <property type="evidence" value="ECO:0007669"/>
    <property type="project" value="UniProtKB-KW"/>
</dbReference>
<feature type="transmembrane region" description="Helical" evidence="10">
    <location>
        <begin position="416"/>
        <end position="433"/>
    </location>
</feature>
<organism evidence="11 12">
    <name type="scientific">Thermoflexibacter ruber</name>
    <dbReference type="NCBI Taxonomy" id="1003"/>
    <lineage>
        <taxon>Bacteria</taxon>
        <taxon>Pseudomonadati</taxon>
        <taxon>Bacteroidota</taxon>
        <taxon>Cytophagia</taxon>
        <taxon>Cytophagales</taxon>
        <taxon>Thermoflexibacteraceae</taxon>
        <taxon>Thermoflexibacter</taxon>
    </lineage>
</organism>
<sequence>MSTNQTKSTFNIRSIFSFLKEALTGSEHQDYTKGNINKAIFLLAIPMILEMCMESVFALVDIFFVGRLGKEATSTVGLTESVLTLVYSIAIGLSMAATAMVARRIGEKNPEAAAKTGAQAILISAFFSVIIGIIGIIFASDIFVLMGANQEIVTVGTPYMRLIFGANIVVMLLFLINGIFRGAGDASMAMHSLWIANVCNIILCPTLIYGIGDIIPAFGLLGAAMATTIGRGVGVLYQLYHLFRGKSIIKIQWHHFKPDWEIIKALFDIAWTGTLQFLIGSASWIFMTRITATFGSAAIAGYTVAIRVVMFFILPAWGMSNAAATLVGQNLGAKQPERAEESVWRTAKYNAIFMLFVSLLFFFGADFIIGFMNNDLAVQQVATRALKIMSLGYIFYGVGMVMTSSFNGAGDTKTPTWVNLFGFWFFQIPLAYFMADVLSFKENGVFWAVLIAETGIAIAALVLFRRGTWKMIEV</sequence>
<evidence type="ECO:0000256" key="10">
    <source>
        <dbReference type="SAM" id="Phobius"/>
    </source>
</evidence>
<evidence type="ECO:0000256" key="3">
    <source>
        <dbReference type="ARBA" id="ARBA00022449"/>
    </source>
</evidence>
<proteinExistence type="predicted"/>
<dbReference type="PANTHER" id="PTHR43298">
    <property type="entry name" value="MULTIDRUG RESISTANCE PROTEIN NORM-RELATED"/>
    <property type="match status" value="1"/>
</dbReference>
<dbReference type="PIRSF" id="PIRSF006603">
    <property type="entry name" value="DinF"/>
    <property type="match status" value="1"/>
</dbReference>
<dbReference type="RefSeq" id="WP_091548689.1">
    <property type="nucleotide sequence ID" value="NZ_FONY01000035.1"/>
</dbReference>
<keyword evidence="4" id="KW-1003">Cell membrane</keyword>
<dbReference type="Pfam" id="PF01554">
    <property type="entry name" value="MatE"/>
    <property type="match status" value="2"/>
</dbReference>
<feature type="transmembrane region" description="Helical" evidence="10">
    <location>
        <begin position="217"/>
        <end position="240"/>
    </location>
</feature>
<evidence type="ECO:0000256" key="4">
    <source>
        <dbReference type="ARBA" id="ARBA00022475"/>
    </source>
</evidence>
<dbReference type="STRING" id="1003.SAMN04488541_103520"/>
<evidence type="ECO:0000313" key="11">
    <source>
        <dbReference type="EMBL" id="SFF44645.1"/>
    </source>
</evidence>
<evidence type="ECO:0000256" key="2">
    <source>
        <dbReference type="ARBA" id="ARBA00022448"/>
    </source>
</evidence>
<evidence type="ECO:0000313" key="12">
    <source>
        <dbReference type="Proteomes" id="UP000199513"/>
    </source>
</evidence>
<dbReference type="NCBIfam" id="TIGR00797">
    <property type="entry name" value="matE"/>
    <property type="match status" value="1"/>
</dbReference>
<evidence type="ECO:0000256" key="9">
    <source>
        <dbReference type="ARBA" id="ARBA00031636"/>
    </source>
</evidence>
<dbReference type="AlphaFoldDB" id="A0A1I2IQQ0"/>
<accession>A0A1I2IQQ0</accession>
<feature type="transmembrane region" description="Helical" evidence="10">
    <location>
        <begin position="265"/>
        <end position="287"/>
    </location>
</feature>
<feature type="transmembrane region" description="Helical" evidence="10">
    <location>
        <begin position="391"/>
        <end position="409"/>
    </location>
</feature>
<evidence type="ECO:0000256" key="7">
    <source>
        <dbReference type="ARBA" id="ARBA00023065"/>
    </source>
</evidence>
<feature type="transmembrane region" description="Helical" evidence="10">
    <location>
        <begin position="192"/>
        <end position="211"/>
    </location>
</feature>
<keyword evidence="3" id="KW-0050">Antiport</keyword>
<dbReference type="GO" id="GO:0005886">
    <property type="term" value="C:plasma membrane"/>
    <property type="evidence" value="ECO:0007669"/>
    <property type="project" value="UniProtKB-SubCell"/>
</dbReference>
<gene>
    <name evidence="11" type="ORF">SAMN04488541_103520</name>
</gene>
<feature type="transmembrane region" description="Helical" evidence="10">
    <location>
        <begin position="118"/>
        <end position="139"/>
    </location>
</feature>
<keyword evidence="2" id="KW-0813">Transport</keyword>
<feature type="transmembrane region" description="Helical" evidence="10">
    <location>
        <begin position="299"/>
        <end position="328"/>
    </location>
</feature>
<evidence type="ECO:0000256" key="1">
    <source>
        <dbReference type="ARBA" id="ARBA00004651"/>
    </source>
</evidence>
<evidence type="ECO:0000256" key="6">
    <source>
        <dbReference type="ARBA" id="ARBA00022989"/>
    </source>
</evidence>
<keyword evidence="6 10" id="KW-1133">Transmembrane helix</keyword>
<protein>
    <recommendedName>
        <fullName evidence="9">Multidrug-efflux transporter</fullName>
    </recommendedName>
</protein>
<feature type="transmembrane region" description="Helical" evidence="10">
    <location>
        <begin position="39"/>
        <end position="65"/>
    </location>
</feature>
<feature type="transmembrane region" description="Helical" evidence="10">
    <location>
        <begin position="85"/>
        <end position="106"/>
    </location>
</feature>
<dbReference type="Proteomes" id="UP000199513">
    <property type="component" value="Unassembled WGS sequence"/>
</dbReference>
<dbReference type="CDD" id="cd13139">
    <property type="entry name" value="MATE_like_14"/>
    <property type="match status" value="1"/>
</dbReference>
<evidence type="ECO:0000256" key="5">
    <source>
        <dbReference type="ARBA" id="ARBA00022692"/>
    </source>
</evidence>
<keyword evidence="7" id="KW-0406">Ion transport</keyword>
<feature type="transmembrane region" description="Helical" evidence="10">
    <location>
        <begin position="159"/>
        <end position="180"/>
    </location>
</feature>
<keyword evidence="5 10" id="KW-0812">Transmembrane</keyword>
<dbReference type="InterPro" id="IPR002528">
    <property type="entry name" value="MATE_fam"/>
</dbReference>
<name>A0A1I2IQQ0_9BACT</name>
<reference evidence="11 12" key="1">
    <citation type="submission" date="2016-10" db="EMBL/GenBank/DDBJ databases">
        <authorList>
            <person name="de Groot N.N."/>
        </authorList>
    </citation>
    <scope>NUCLEOTIDE SEQUENCE [LARGE SCALE GENOMIC DNA]</scope>
    <source>
        <strain>GEY</strain>
        <strain evidence="12">DSM 9560</strain>
    </source>
</reference>
<dbReference type="EMBL" id="FONY01000035">
    <property type="protein sequence ID" value="SFF44645.1"/>
    <property type="molecule type" value="Genomic_DNA"/>
</dbReference>
<dbReference type="InterPro" id="IPR048279">
    <property type="entry name" value="MdtK-like"/>
</dbReference>